<dbReference type="KEGG" id="kge:TQ33_0600"/>
<keyword evidence="7" id="KW-0653">Protein transport</keyword>
<evidence type="ECO:0000256" key="6">
    <source>
        <dbReference type="ARBA" id="ARBA00023136"/>
    </source>
</evidence>
<keyword evidence="7" id="KW-0813">Transport</keyword>
<dbReference type="OrthoDB" id="9793581at2"/>
<accession>A0A0F6TPM8</accession>
<dbReference type="GO" id="GO:0005886">
    <property type="term" value="C:plasma membrane"/>
    <property type="evidence" value="ECO:0007669"/>
    <property type="project" value="UniProtKB-SubCell"/>
</dbReference>
<keyword evidence="5 8" id="KW-1133">Transmembrane helix</keyword>
<evidence type="ECO:0000256" key="3">
    <source>
        <dbReference type="ARBA" id="ARBA00022475"/>
    </source>
</evidence>
<evidence type="ECO:0000256" key="2">
    <source>
        <dbReference type="ARBA" id="ARBA00005811"/>
    </source>
</evidence>
<dbReference type="STRING" id="914150.TQ33_0600"/>
<keyword evidence="4 7" id="KW-0812">Transmembrane</keyword>
<keyword evidence="6 8" id="KW-0472">Membrane</keyword>
<dbReference type="Gene3D" id="3.30.420.270">
    <property type="match status" value="1"/>
</dbReference>
<evidence type="ECO:0000256" key="1">
    <source>
        <dbReference type="ARBA" id="ARBA00004162"/>
    </source>
</evidence>
<dbReference type="Proteomes" id="UP000034071">
    <property type="component" value="Chromosome"/>
</dbReference>
<dbReference type="Pfam" id="PF02472">
    <property type="entry name" value="ExbD"/>
    <property type="match status" value="1"/>
</dbReference>
<evidence type="ECO:0000256" key="8">
    <source>
        <dbReference type="SAM" id="Phobius"/>
    </source>
</evidence>
<dbReference type="GO" id="GO:0015031">
    <property type="term" value="P:protein transport"/>
    <property type="evidence" value="ECO:0007669"/>
    <property type="project" value="UniProtKB-KW"/>
</dbReference>
<comment type="similarity">
    <text evidence="2 7">Belongs to the ExbD/TolR family.</text>
</comment>
<dbReference type="PATRIC" id="fig|914150.5.peg.610"/>
<keyword evidence="10" id="KW-1185">Reference proteome</keyword>
<dbReference type="InterPro" id="IPR003400">
    <property type="entry name" value="ExbD"/>
</dbReference>
<dbReference type="EMBL" id="CP010975">
    <property type="protein sequence ID" value="AKE51580.1"/>
    <property type="molecule type" value="Genomic_DNA"/>
</dbReference>
<comment type="subcellular location">
    <subcellularLocation>
        <location evidence="1">Cell membrane</location>
        <topology evidence="1">Single-pass membrane protein</topology>
    </subcellularLocation>
    <subcellularLocation>
        <location evidence="7">Cell membrane</location>
        <topology evidence="7">Single-pass type II membrane protein</topology>
    </subcellularLocation>
</comment>
<dbReference type="AlphaFoldDB" id="A0A0F6TPM8"/>
<evidence type="ECO:0000256" key="7">
    <source>
        <dbReference type="RuleBase" id="RU003879"/>
    </source>
</evidence>
<dbReference type="PANTHER" id="PTHR30558:SF13">
    <property type="entry name" value="BIOPOLYMER TRANSPORT PROTEIN EXBD2"/>
    <property type="match status" value="1"/>
</dbReference>
<keyword evidence="3" id="KW-1003">Cell membrane</keyword>
<dbReference type="PANTHER" id="PTHR30558">
    <property type="entry name" value="EXBD MEMBRANE COMPONENT OF PMF-DRIVEN MACROMOLECULE IMPORT SYSTEM"/>
    <property type="match status" value="1"/>
</dbReference>
<evidence type="ECO:0000313" key="10">
    <source>
        <dbReference type="Proteomes" id="UP000034071"/>
    </source>
</evidence>
<protein>
    <submittedName>
        <fullName evidence="9">Biopolymer transport protein ExbD/TolR</fullName>
    </submittedName>
</protein>
<proteinExistence type="inferred from homology"/>
<dbReference type="GO" id="GO:0022857">
    <property type="term" value="F:transmembrane transporter activity"/>
    <property type="evidence" value="ECO:0007669"/>
    <property type="project" value="InterPro"/>
</dbReference>
<sequence length="133" mass="14644">MAIQDKRKQEDVEIDMTPMLDIVFIMLIFFIVTTVFVKQAGVEVVKPLASTAEERKNAYIFVAIDAKNTITIDKTTVQPAEVKSKIQSMRTENLEGEVVIQADQEAKAGLVLKVIDFAKSAGAKVSVATDKVQ</sequence>
<dbReference type="HOGENOM" id="CLU_085305_3_0_6"/>
<feature type="transmembrane region" description="Helical" evidence="8">
    <location>
        <begin position="20"/>
        <end position="37"/>
    </location>
</feature>
<evidence type="ECO:0000256" key="5">
    <source>
        <dbReference type="ARBA" id="ARBA00022989"/>
    </source>
</evidence>
<reference evidence="9 10" key="1">
    <citation type="submission" date="2015-02" db="EMBL/GenBank/DDBJ databases">
        <title>Complete genome sequence of Kangiella geojedonensis strain YCS-5T.</title>
        <authorList>
            <person name="Kim K.M."/>
        </authorList>
    </citation>
    <scope>NUCLEOTIDE SEQUENCE [LARGE SCALE GENOMIC DNA]</scope>
    <source>
        <strain evidence="9 10">YCS-5</strain>
    </source>
</reference>
<dbReference type="RefSeq" id="WP_046560752.1">
    <property type="nucleotide sequence ID" value="NZ_CP010975.1"/>
</dbReference>
<name>A0A0F6TPM8_9GAMM</name>
<gene>
    <name evidence="9" type="ORF">TQ33_0600</name>
</gene>
<evidence type="ECO:0000313" key="9">
    <source>
        <dbReference type="EMBL" id="AKE51580.1"/>
    </source>
</evidence>
<evidence type="ECO:0000256" key="4">
    <source>
        <dbReference type="ARBA" id="ARBA00022692"/>
    </source>
</evidence>
<organism evidence="9 10">
    <name type="scientific">Kangiella geojedonensis</name>
    <dbReference type="NCBI Taxonomy" id="914150"/>
    <lineage>
        <taxon>Bacteria</taxon>
        <taxon>Pseudomonadati</taxon>
        <taxon>Pseudomonadota</taxon>
        <taxon>Gammaproteobacteria</taxon>
        <taxon>Kangiellales</taxon>
        <taxon>Kangiellaceae</taxon>
        <taxon>Kangiella</taxon>
    </lineage>
</organism>